<comment type="caution">
    <text evidence="2">The sequence shown here is derived from an EMBL/GenBank/DDBJ whole genome shotgun (WGS) entry which is preliminary data.</text>
</comment>
<dbReference type="EMBL" id="LWAJ01000231">
    <property type="protein sequence ID" value="KZL48654.1"/>
    <property type="molecule type" value="Genomic_DNA"/>
</dbReference>
<dbReference type="AlphaFoldDB" id="A0A161XJH0"/>
<protein>
    <submittedName>
        <fullName evidence="2">Uncharacterized protein</fullName>
    </submittedName>
</protein>
<reference evidence="2 3" key="1">
    <citation type="submission" date="2016-04" db="EMBL/GenBank/DDBJ databases">
        <title>Draft Genome Assembly of the Bloom-forming Cyanobacterium Nodularia spumigena Strain CENA596 in Shrimp Production Ponds.</title>
        <authorList>
            <person name="Popin R.V."/>
            <person name="Rigonato J."/>
            <person name="Abreu V.A."/>
            <person name="Andreote A.P."/>
            <person name="Silveira S.B."/>
            <person name="Odebrecht C."/>
            <person name="Fiore M.F."/>
        </authorList>
    </citation>
    <scope>NUCLEOTIDE SEQUENCE [LARGE SCALE GENOMIC DNA]</scope>
    <source>
        <strain evidence="2 3">CENA596</strain>
    </source>
</reference>
<name>A0A161XJH0_NODSP</name>
<sequence length="107" mass="11853">MLVTLVLLILWLEYRVRSRAAYYSRGSVSLRPPKIVKLGIWKWPSVGFCLLITSFGLVLPVGITLFWLIRGLNTGYSFPNLLPSIFNSISAAGLAAIAATIKIEVCR</sequence>
<evidence type="ECO:0000313" key="2">
    <source>
        <dbReference type="EMBL" id="KZL48654.1"/>
    </source>
</evidence>
<feature type="transmembrane region" description="Helical" evidence="1">
    <location>
        <begin position="81"/>
        <end position="101"/>
    </location>
</feature>
<evidence type="ECO:0000256" key="1">
    <source>
        <dbReference type="SAM" id="Phobius"/>
    </source>
</evidence>
<feature type="transmembrane region" description="Helical" evidence="1">
    <location>
        <begin position="44"/>
        <end position="69"/>
    </location>
</feature>
<evidence type="ECO:0000313" key="3">
    <source>
        <dbReference type="Proteomes" id="UP000076555"/>
    </source>
</evidence>
<keyword evidence="1" id="KW-0472">Membrane</keyword>
<keyword evidence="1" id="KW-0812">Transmembrane</keyword>
<organism evidence="2 3">
    <name type="scientific">Nodularia spumigena CENA596</name>
    <dbReference type="NCBI Taxonomy" id="1819295"/>
    <lineage>
        <taxon>Bacteria</taxon>
        <taxon>Bacillati</taxon>
        <taxon>Cyanobacteriota</taxon>
        <taxon>Cyanophyceae</taxon>
        <taxon>Nostocales</taxon>
        <taxon>Nodulariaceae</taxon>
        <taxon>Nodularia</taxon>
    </lineage>
</organism>
<dbReference type="Proteomes" id="UP000076555">
    <property type="component" value="Unassembled WGS sequence"/>
</dbReference>
<keyword evidence="1" id="KW-1133">Transmembrane helix</keyword>
<accession>A0A161XJH0</accession>
<proteinExistence type="predicted"/>
<gene>
    <name evidence="2" type="ORF">A2T98_16940</name>
</gene>